<dbReference type="eggNOG" id="COG0845">
    <property type="taxonomic scope" value="Bacteria"/>
</dbReference>
<feature type="domain" description="Multidrug resistance protein MdtA-like barrel-sandwich hybrid" evidence="4">
    <location>
        <begin position="96"/>
        <end position="259"/>
    </location>
</feature>
<evidence type="ECO:0000259" key="4">
    <source>
        <dbReference type="Pfam" id="PF25917"/>
    </source>
</evidence>
<dbReference type="Gene3D" id="2.40.420.20">
    <property type="match status" value="1"/>
</dbReference>
<dbReference type="GO" id="GO:0015562">
    <property type="term" value="F:efflux transmembrane transporter activity"/>
    <property type="evidence" value="ECO:0007669"/>
    <property type="project" value="TreeGrafter"/>
</dbReference>
<organism evidence="5 6">
    <name type="scientific">Tistrella mobilis (strain KA081020-065)</name>
    <dbReference type="NCBI Taxonomy" id="1110502"/>
    <lineage>
        <taxon>Bacteria</taxon>
        <taxon>Pseudomonadati</taxon>
        <taxon>Pseudomonadota</taxon>
        <taxon>Alphaproteobacteria</taxon>
        <taxon>Geminicoccales</taxon>
        <taxon>Geminicoccaceae</taxon>
        <taxon>Tistrella</taxon>
    </lineage>
</organism>
<evidence type="ECO:0000256" key="1">
    <source>
        <dbReference type="ARBA" id="ARBA00009477"/>
    </source>
</evidence>
<dbReference type="KEGG" id="tmo:TMO_2999"/>
<dbReference type="AlphaFoldDB" id="I3TPZ9"/>
<dbReference type="Gene3D" id="2.40.30.170">
    <property type="match status" value="1"/>
</dbReference>
<reference evidence="5 6" key="1">
    <citation type="journal article" date="2012" name="J. Am. Chem. Soc.">
        <title>Bacterial biosynthesis and maturation of the didemnin anti-cancer agents.</title>
        <authorList>
            <person name="Xu Y."/>
            <person name="Kersten R.D."/>
            <person name="Nam S.J."/>
            <person name="Lu L."/>
            <person name="Al-Suwailem A.M."/>
            <person name="Zheng H."/>
            <person name="Fenical W."/>
            <person name="Dorrestein P.C."/>
            <person name="Moore B.S."/>
            <person name="Qian P.Y."/>
        </authorList>
    </citation>
    <scope>NUCLEOTIDE SEQUENCE [LARGE SCALE GENOMIC DNA]</scope>
    <source>
        <strain evidence="5 6">KA081020-065</strain>
    </source>
</reference>
<dbReference type="EMBL" id="CP003236">
    <property type="protein sequence ID" value="AFK54837.1"/>
    <property type="molecule type" value="Genomic_DNA"/>
</dbReference>
<dbReference type="Gene3D" id="2.40.50.100">
    <property type="match status" value="1"/>
</dbReference>
<accession>I3TPZ9</accession>
<name>I3TPZ9_TISMK</name>
<evidence type="ECO:0000313" key="5">
    <source>
        <dbReference type="EMBL" id="AFK54837.1"/>
    </source>
</evidence>
<proteinExistence type="inferred from homology"/>
<keyword evidence="6" id="KW-1185">Reference proteome</keyword>
<gene>
    <name evidence="5" type="ordered locus">TMO_2999</name>
</gene>
<dbReference type="Gene3D" id="1.10.287.470">
    <property type="entry name" value="Helix hairpin bin"/>
    <property type="match status" value="1"/>
</dbReference>
<dbReference type="PANTHER" id="PTHR30469">
    <property type="entry name" value="MULTIDRUG RESISTANCE PROTEIN MDTA"/>
    <property type="match status" value="1"/>
</dbReference>
<dbReference type="Pfam" id="PF25917">
    <property type="entry name" value="BSH_RND"/>
    <property type="match status" value="1"/>
</dbReference>
<evidence type="ECO:0000256" key="3">
    <source>
        <dbReference type="SAM" id="Phobius"/>
    </source>
</evidence>
<evidence type="ECO:0000313" key="6">
    <source>
        <dbReference type="Proteomes" id="UP000005258"/>
    </source>
</evidence>
<dbReference type="InterPro" id="IPR006143">
    <property type="entry name" value="RND_pump_MFP"/>
</dbReference>
<sequence length="425" mass="45297">MFIAKARLMPIIDPEPTHPRAADPHPPHPHPLDRRPGRLLRRMVPWLLAAGMVLMAATLIHRRYVVPIDRTGFTAAIRVMPLVVSGPGTLDATIRATLASRVSGRVLALGAERGEWVEAGHLLIRLDAYDLTGSLAAAEADHAGARQAADQARAARREAVASATEADRRYRRSRTLSARGAVSPATLDADRTAAESGVAAIAQADAMIRERDAAVIAAAAAVDAVRARLADTAIPAPFDGVVTDRAADLGSLVGAGAPLMDLVDPRSLIVTARIDESRMSGLAPGQPATLIFRSDPDQVWRAAVARVGRAVDAETREVMVDLVPENLPGHWALGQRVDVQILTGERMGVTWVPGAMLAPRPGQPAGDSGVWLLGQDGRARWRRITLGLVSAGRVEVTDGLIPGEVVLAPDDLYPLRRVRLVEDAR</sequence>
<dbReference type="NCBIfam" id="TIGR01730">
    <property type="entry name" value="RND_mfp"/>
    <property type="match status" value="1"/>
</dbReference>
<keyword evidence="3" id="KW-0812">Transmembrane</keyword>
<evidence type="ECO:0000256" key="2">
    <source>
        <dbReference type="SAM" id="MobiDB-lite"/>
    </source>
</evidence>
<keyword evidence="3" id="KW-0472">Membrane</keyword>
<dbReference type="InterPro" id="IPR058625">
    <property type="entry name" value="MdtA-like_BSH"/>
</dbReference>
<dbReference type="GO" id="GO:1990281">
    <property type="term" value="C:efflux pump complex"/>
    <property type="evidence" value="ECO:0007669"/>
    <property type="project" value="TreeGrafter"/>
</dbReference>
<feature type="region of interest" description="Disordered" evidence="2">
    <location>
        <begin position="9"/>
        <end position="36"/>
    </location>
</feature>
<protein>
    <submittedName>
        <fullName evidence="5">Auxiliary transport protein, MFP family</fullName>
    </submittedName>
</protein>
<keyword evidence="3" id="KW-1133">Transmembrane helix</keyword>
<feature type="transmembrane region" description="Helical" evidence="3">
    <location>
        <begin position="43"/>
        <end position="61"/>
    </location>
</feature>
<dbReference type="PANTHER" id="PTHR30469:SF15">
    <property type="entry name" value="HLYD FAMILY OF SECRETION PROTEINS"/>
    <property type="match status" value="1"/>
</dbReference>
<dbReference type="HOGENOM" id="CLU_018816_14_4_5"/>
<comment type="similarity">
    <text evidence="1">Belongs to the membrane fusion protein (MFP) (TC 8.A.1) family.</text>
</comment>
<feature type="compositionally biased region" description="Basic and acidic residues" evidence="2">
    <location>
        <begin position="15"/>
        <end position="36"/>
    </location>
</feature>
<dbReference type="Proteomes" id="UP000005258">
    <property type="component" value="Chromosome"/>
</dbReference>
<dbReference type="STRING" id="1110502.TMO_2999"/>
<dbReference type="SUPFAM" id="SSF111369">
    <property type="entry name" value="HlyD-like secretion proteins"/>
    <property type="match status" value="1"/>
</dbReference>